<dbReference type="OrthoDB" id="3208838at2"/>
<dbReference type="GO" id="GO:0006355">
    <property type="term" value="P:regulation of DNA-templated transcription"/>
    <property type="evidence" value="ECO:0007669"/>
    <property type="project" value="InterPro"/>
</dbReference>
<dbReference type="Proteomes" id="UP000219612">
    <property type="component" value="Unassembled WGS sequence"/>
</dbReference>
<dbReference type="GO" id="GO:0003677">
    <property type="term" value="F:DNA binding"/>
    <property type="evidence" value="ECO:0007669"/>
    <property type="project" value="UniProtKB-KW"/>
</dbReference>
<dbReference type="Pfam" id="PF03704">
    <property type="entry name" value="BTAD"/>
    <property type="match status" value="1"/>
</dbReference>
<name>A0A285JH06_9ACTN</name>
<keyword evidence="5" id="KW-1185">Reference proteome</keyword>
<dbReference type="SUPFAM" id="SSF46894">
    <property type="entry name" value="C-terminal effector domain of the bipartite response regulators"/>
    <property type="match status" value="1"/>
</dbReference>
<dbReference type="InterPro" id="IPR036388">
    <property type="entry name" value="WH-like_DNA-bd_sf"/>
</dbReference>
<keyword evidence="4" id="KW-0238">DNA-binding</keyword>
<keyword evidence="2" id="KW-0804">Transcription</keyword>
<sequence length="250" mass="27029">MTSAITFSLLGPVRAWRDGVELPLGDARQRTVLAVLLLREGARTSTSELAEAIGDQFQVPAYVHRLRRTLSGGPVQLVWFGGGYALHVPSESVDARRLTTHLARADGAGAEAAAAELEAAVALRRGVPLEGVTGTFAAEQRERLDEMCRTAATRLPAVLLESGRYEEAIAGLRALVAERPLHEPGHALLLTALHRAGRRAEALAHYRTVRYTLATQLGVEPAPELRKLNRMILDVDYPTVSAVQRGLPPT</sequence>
<evidence type="ECO:0000259" key="3">
    <source>
        <dbReference type="SMART" id="SM01043"/>
    </source>
</evidence>
<evidence type="ECO:0000256" key="1">
    <source>
        <dbReference type="ARBA" id="ARBA00023015"/>
    </source>
</evidence>
<dbReference type="SUPFAM" id="SSF48452">
    <property type="entry name" value="TPR-like"/>
    <property type="match status" value="1"/>
</dbReference>
<dbReference type="PANTHER" id="PTHR35807:SF1">
    <property type="entry name" value="TRANSCRIPTIONAL REGULATOR REDD"/>
    <property type="match status" value="1"/>
</dbReference>
<keyword evidence="1" id="KW-0805">Transcription regulation</keyword>
<organism evidence="4 5">
    <name type="scientific">Paractinoplanes atraurantiacus</name>
    <dbReference type="NCBI Taxonomy" id="1036182"/>
    <lineage>
        <taxon>Bacteria</taxon>
        <taxon>Bacillati</taxon>
        <taxon>Actinomycetota</taxon>
        <taxon>Actinomycetes</taxon>
        <taxon>Micromonosporales</taxon>
        <taxon>Micromonosporaceae</taxon>
        <taxon>Paractinoplanes</taxon>
    </lineage>
</organism>
<dbReference type="RefSeq" id="WP_097325547.1">
    <property type="nucleotide sequence ID" value="NZ_OBDY01000020.1"/>
</dbReference>
<proteinExistence type="predicted"/>
<evidence type="ECO:0000256" key="2">
    <source>
        <dbReference type="ARBA" id="ARBA00023163"/>
    </source>
</evidence>
<gene>
    <name evidence="4" type="ORF">SAMN05421748_12024</name>
</gene>
<evidence type="ECO:0000313" key="4">
    <source>
        <dbReference type="EMBL" id="SNY59077.1"/>
    </source>
</evidence>
<evidence type="ECO:0000313" key="5">
    <source>
        <dbReference type="Proteomes" id="UP000219612"/>
    </source>
</evidence>
<feature type="domain" description="Bacterial transcriptional activator" evidence="3">
    <location>
        <begin position="93"/>
        <end position="233"/>
    </location>
</feature>
<dbReference type="SMART" id="SM01043">
    <property type="entry name" value="BTAD"/>
    <property type="match status" value="1"/>
</dbReference>
<reference evidence="4 5" key="1">
    <citation type="submission" date="2017-09" db="EMBL/GenBank/DDBJ databases">
        <authorList>
            <person name="Ehlers B."/>
            <person name="Leendertz F.H."/>
        </authorList>
    </citation>
    <scope>NUCLEOTIDE SEQUENCE [LARGE SCALE GENOMIC DNA]</scope>
    <source>
        <strain evidence="4 5">CGMCC 4.6857</strain>
    </source>
</reference>
<dbReference type="CDD" id="cd15831">
    <property type="entry name" value="BTAD"/>
    <property type="match status" value="1"/>
</dbReference>
<dbReference type="AlphaFoldDB" id="A0A285JH06"/>
<dbReference type="InterPro" id="IPR011990">
    <property type="entry name" value="TPR-like_helical_dom_sf"/>
</dbReference>
<protein>
    <submittedName>
        <fullName evidence="4">DNA-binding transcriptional activator of the SARP family</fullName>
    </submittedName>
</protein>
<dbReference type="Gene3D" id="1.10.10.10">
    <property type="entry name" value="Winged helix-like DNA-binding domain superfamily/Winged helix DNA-binding domain"/>
    <property type="match status" value="1"/>
</dbReference>
<accession>A0A285JH06</accession>
<dbReference type="Gene3D" id="1.25.40.10">
    <property type="entry name" value="Tetratricopeptide repeat domain"/>
    <property type="match status" value="1"/>
</dbReference>
<dbReference type="PANTHER" id="PTHR35807">
    <property type="entry name" value="TRANSCRIPTIONAL REGULATOR REDD-RELATED"/>
    <property type="match status" value="1"/>
</dbReference>
<dbReference type="InterPro" id="IPR016032">
    <property type="entry name" value="Sig_transdc_resp-reg_C-effctor"/>
</dbReference>
<dbReference type="EMBL" id="OBDY01000020">
    <property type="protein sequence ID" value="SNY59077.1"/>
    <property type="molecule type" value="Genomic_DNA"/>
</dbReference>
<dbReference type="InterPro" id="IPR005158">
    <property type="entry name" value="BTAD"/>
</dbReference>
<dbReference type="InterPro" id="IPR051677">
    <property type="entry name" value="AfsR-DnrI-RedD_regulator"/>
</dbReference>